<dbReference type="Proteomes" id="UP000265419">
    <property type="component" value="Unassembled WGS sequence"/>
</dbReference>
<dbReference type="RefSeq" id="WP_119423954.1">
    <property type="nucleotide sequence ID" value="NZ_QQXK01000006.1"/>
</dbReference>
<feature type="domain" description="VOC" evidence="1">
    <location>
        <begin position="4"/>
        <end position="113"/>
    </location>
</feature>
<accession>A0A399JFS7</accession>
<dbReference type="Pfam" id="PF18029">
    <property type="entry name" value="Glyoxalase_6"/>
    <property type="match status" value="1"/>
</dbReference>
<sequence length="114" mass="12353">MTLNLALVTIDSADPIRLGTFWAEVLGARLQESGTGAFVMLGEGQPGLAFQLVDEPTPGKNKLHLDFATNDLAAEESRLLELDAEKIGEYGDVGFRWITFADPDGNLFDVAIEN</sequence>
<dbReference type="PANTHER" id="PTHR35908">
    <property type="entry name" value="HYPOTHETICAL FUSION PROTEIN"/>
    <property type="match status" value="1"/>
</dbReference>
<proteinExistence type="predicted"/>
<dbReference type="AlphaFoldDB" id="A0A399JFS7"/>
<organism evidence="2 3">
    <name type="scientific">Galactobacter valiniphilus</name>
    <dbReference type="NCBI Taxonomy" id="2676122"/>
    <lineage>
        <taxon>Bacteria</taxon>
        <taxon>Bacillati</taxon>
        <taxon>Actinomycetota</taxon>
        <taxon>Actinomycetes</taxon>
        <taxon>Micrococcales</taxon>
        <taxon>Micrococcaceae</taxon>
        <taxon>Galactobacter</taxon>
    </lineage>
</organism>
<dbReference type="InterPro" id="IPR029068">
    <property type="entry name" value="Glyas_Bleomycin-R_OHBP_Dase"/>
</dbReference>
<comment type="caution">
    <text evidence="2">The sequence shown here is derived from an EMBL/GenBank/DDBJ whole genome shotgun (WGS) entry which is preliminary data.</text>
</comment>
<dbReference type="PROSITE" id="PS51819">
    <property type="entry name" value="VOC"/>
    <property type="match status" value="1"/>
</dbReference>
<evidence type="ECO:0000313" key="3">
    <source>
        <dbReference type="Proteomes" id="UP000265419"/>
    </source>
</evidence>
<dbReference type="SUPFAM" id="SSF54593">
    <property type="entry name" value="Glyoxalase/Bleomycin resistance protein/Dihydroxybiphenyl dioxygenase"/>
    <property type="match status" value="1"/>
</dbReference>
<evidence type="ECO:0000259" key="1">
    <source>
        <dbReference type="PROSITE" id="PS51819"/>
    </source>
</evidence>
<name>A0A399JFS7_9MICC</name>
<protein>
    <submittedName>
        <fullName evidence="2">VOC family protein</fullName>
    </submittedName>
</protein>
<dbReference type="InterPro" id="IPR041581">
    <property type="entry name" value="Glyoxalase_6"/>
</dbReference>
<dbReference type="EMBL" id="QQXK01000006">
    <property type="protein sequence ID" value="RII43049.1"/>
    <property type="molecule type" value="Genomic_DNA"/>
</dbReference>
<dbReference type="CDD" id="cd06587">
    <property type="entry name" value="VOC"/>
    <property type="match status" value="1"/>
</dbReference>
<keyword evidence="3" id="KW-1185">Reference proteome</keyword>
<dbReference type="InterPro" id="IPR037523">
    <property type="entry name" value="VOC_core"/>
</dbReference>
<dbReference type="Gene3D" id="3.10.180.10">
    <property type="entry name" value="2,3-Dihydroxybiphenyl 1,2-Dioxygenase, domain 1"/>
    <property type="match status" value="1"/>
</dbReference>
<evidence type="ECO:0000313" key="2">
    <source>
        <dbReference type="EMBL" id="RII43049.1"/>
    </source>
</evidence>
<dbReference type="PANTHER" id="PTHR35908:SF1">
    <property type="entry name" value="CONSERVED PROTEIN"/>
    <property type="match status" value="1"/>
</dbReference>
<reference evidence="2 3" key="1">
    <citation type="submission" date="2018-07" db="EMBL/GenBank/DDBJ databases">
        <title>Arthrobacter sp. nov., isolated from raw cow's milk with high bacterial count.</title>
        <authorList>
            <person name="Hahne J."/>
            <person name="Isele D."/>
            <person name="Lipski A."/>
        </authorList>
    </citation>
    <scope>NUCLEOTIDE SEQUENCE [LARGE SCALE GENOMIC DNA]</scope>
    <source>
        <strain evidence="2 3">JZ R-35</strain>
    </source>
</reference>
<gene>
    <name evidence="2" type="ORF">DWB68_04520</name>
</gene>